<dbReference type="AlphaFoldDB" id="A0A497YBB8"/>
<sequence length="91" mass="11010">MKMDIVLRGGRKKDFWDLHELLDNSSVNDMIELHKKRFEWTHDEDMIRRNFTNFFTADNDFDPICLKGKVWEFIKEDLIEAIDSNNDKRAF</sequence>
<evidence type="ECO:0000313" key="1">
    <source>
        <dbReference type="EMBL" id="RLJ79766.1"/>
    </source>
</evidence>
<organism evidence="1 2">
    <name type="scientific">Pedobacter alluvionis</name>
    <dbReference type="NCBI Taxonomy" id="475253"/>
    <lineage>
        <taxon>Bacteria</taxon>
        <taxon>Pseudomonadati</taxon>
        <taxon>Bacteroidota</taxon>
        <taxon>Sphingobacteriia</taxon>
        <taxon>Sphingobacteriales</taxon>
        <taxon>Sphingobacteriaceae</taxon>
        <taxon>Pedobacter</taxon>
    </lineage>
</organism>
<reference evidence="1 2" key="1">
    <citation type="submission" date="2018-10" db="EMBL/GenBank/DDBJ databases">
        <title>Genomic Encyclopedia of Archaeal and Bacterial Type Strains, Phase II (KMG-II): from individual species to whole genera.</title>
        <authorList>
            <person name="Goeker M."/>
        </authorList>
    </citation>
    <scope>NUCLEOTIDE SEQUENCE [LARGE SCALE GENOMIC DNA]</scope>
    <source>
        <strain evidence="1 2">DSM 19624</strain>
    </source>
</reference>
<proteinExistence type="predicted"/>
<name>A0A497YBB8_9SPHI</name>
<gene>
    <name evidence="1" type="ORF">BCL90_0476</name>
</gene>
<comment type="caution">
    <text evidence="1">The sequence shown here is derived from an EMBL/GenBank/DDBJ whole genome shotgun (WGS) entry which is preliminary data.</text>
</comment>
<dbReference type="Proteomes" id="UP000273898">
    <property type="component" value="Unassembled WGS sequence"/>
</dbReference>
<accession>A0A497YBB8</accession>
<protein>
    <submittedName>
        <fullName evidence="1">Uncharacterized protein</fullName>
    </submittedName>
</protein>
<evidence type="ECO:0000313" key="2">
    <source>
        <dbReference type="Proteomes" id="UP000273898"/>
    </source>
</evidence>
<dbReference type="EMBL" id="RCCK01000010">
    <property type="protein sequence ID" value="RLJ79766.1"/>
    <property type="molecule type" value="Genomic_DNA"/>
</dbReference>